<gene>
    <name evidence="2" type="ORF">EHQ64_03840</name>
</gene>
<protein>
    <submittedName>
        <fullName evidence="2">DUF3015 domain-containing protein</fullName>
    </submittedName>
</protein>
<dbReference type="OrthoDB" id="334910at2"/>
<dbReference type="Pfam" id="PF11220">
    <property type="entry name" value="DUF3015"/>
    <property type="match status" value="1"/>
</dbReference>
<dbReference type="InterPro" id="IPR021383">
    <property type="entry name" value="DUF3015"/>
</dbReference>
<accession>A0A4R9KDE3</accession>
<evidence type="ECO:0000313" key="2">
    <source>
        <dbReference type="EMBL" id="TGL64131.1"/>
    </source>
</evidence>
<proteinExistence type="predicted"/>
<dbReference type="Proteomes" id="UP000297762">
    <property type="component" value="Unassembled WGS sequence"/>
</dbReference>
<dbReference type="RefSeq" id="WP_135648178.1">
    <property type="nucleotide sequence ID" value="NZ_RQGF01000009.1"/>
</dbReference>
<dbReference type="AlphaFoldDB" id="A0A4R9KDE3"/>
<sequence length="164" mass="17021">MNKKLLAIGLVGLFSLASGISVSAADYGVSGCGIGALLIKDNKTFQQVLSATTNGTSGNQTSGITTGTLNCTTDGLISSTKTQEAFVALNFESLEQEMANGKGERLEALSGLLGCSGDSTVEFGELTRKNYSSLFHKEATPSSLLAAVKEEIKSDAKLSRSCNI</sequence>
<keyword evidence="1" id="KW-0732">Signal</keyword>
<feature type="chain" id="PRO_5020255298" evidence="1">
    <location>
        <begin position="25"/>
        <end position="164"/>
    </location>
</feature>
<evidence type="ECO:0000256" key="1">
    <source>
        <dbReference type="SAM" id="SignalP"/>
    </source>
</evidence>
<feature type="signal peptide" evidence="1">
    <location>
        <begin position="1"/>
        <end position="24"/>
    </location>
</feature>
<reference evidence="2" key="1">
    <citation type="journal article" date="2019" name="PLoS Negl. Trop. Dis.">
        <title>Revisiting the worldwide diversity of Leptospira species in the environment.</title>
        <authorList>
            <person name="Vincent A.T."/>
            <person name="Schiettekatte O."/>
            <person name="Bourhy P."/>
            <person name="Veyrier F.J."/>
            <person name="Picardeau M."/>
        </authorList>
    </citation>
    <scope>NUCLEOTIDE SEQUENCE [LARGE SCALE GENOMIC DNA]</scope>
    <source>
        <strain evidence="2">201702455</strain>
    </source>
</reference>
<keyword evidence="3" id="KW-1185">Reference proteome</keyword>
<name>A0A4R9KDE3_9LEPT</name>
<evidence type="ECO:0000313" key="3">
    <source>
        <dbReference type="Proteomes" id="UP000297762"/>
    </source>
</evidence>
<comment type="caution">
    <text evidence="2">The sequence shown here is derived from an EMBL/GenBank/DDBJ whole genome shotgun (WGS) entry which is preliminary data.</text>
</comment>
<organism evidence="2 3">
    <name type="scientific">Leptospira sarikeiensis</name>
    <dbReference type="NCBI Taxonomy" id="2484943"/>
    <lineage>
        <taxon>Bacteria</taxon>
        <taxon>Pseudomonadati</taxon>
        <taxon>Spirochaetota</taxon>
        <taxon>Spirochaetia</taxon>
        <taxon>Leptospirales</taxon>
        <taxon>Leptospiraceae</taxon>
        <taxon>Leptospira</taxon>
    </lineage>
</organism>
<dbReference type="EMBL" id="RQGF01000009">
    <property type="protein sequence ID" value="TGL64131.1"/>
    <property type="molecule type" value="Genomic_DNA"/>
</dbReference>